<dbReference type="InterPro" id="IPR006120">
    <property type="entry name" value="Resolvase_HTH_dom"/>
</dbReference>
<dbReference type="Gene3D" id="3.10.28.10">
    <property type="entry name" value="Homing endonucleases"/>
    <property type="match status" value="1"/>
</dbReference>
<organism evidence="2">
    <name type="scientific">Mesotoga infera</name>
    <dbReference type="NCBI Taxonomy" id="1236046"/>
    <lineage>
        <taxon>Bacteria</taxon>
        <taxon>Thermotogati</taxon>
        <taxon>Thermotogota</taxon>
        <taxon>Thermotogae</taxon>
        <taxon>Kosmotogales</taxon>
        <taxon>Kosmotogaceae</taxon>
        <taxon>Mesotoga</taxon>
    </lineage>
</organism>
<dbReference type="GO" id="GO:0004519">
    <property type="term" value="F:endonuclease activity"/>
    <property type="evidence" value="ECO:0007669"/>
    <property type="project" value="InterPro"/>
</dbReference>
<dbReference type="EMBL" id="DSBT01000146">
    <property type="protein sequence ID" value="HDP77602.1"/>
    <property type="molecule type" value="Genomic_DNA"/>
</dbReference>
<dbReference type="PROSITE" id="PS50819">
    <property type="entry name" value="INTEIN_ENDONUCLEASE"/>
    <property type="match status" value="1"/>
</dbReference>
<accession>A0A7C1GPT8</accession>
<comment type="caution">
    <text evidence="2">The sequence shown here is derived from an EMBL/GenBank/DDBJ whole genome shotgun (WGS) entry which is preliminary data.</text>
</comment>
<dbReference type="SUPFAM" id="SSF46689">
    <property type="entry name" value="Homeodomain-like"/>
    <property type="match status" value="1"/>
</dbReference>
<dbReference type="Pfam" id="PF14528">
    <property type="entry name" value="LAGLIDADG_3"/>
    <property type="match status" value="1"/>
</dbReference>
<dbReference type="InterPro" id="IPR004042">
    <property type="entry name" value="Intein_endonuc_central"/>
</dbReference>
<dbReference type="InterPro" id="IPR004860">
    <property type="entry name" value="LAGLIDADG_dom"/>
</dbReference>
<dbReference type="PRINTS" id="PR00379">
    <property type="entry name" value="INTEIN"/>
</dbReference>
<feature type="domain" description="DOD-type homing endonuclease" evidence="1">
    <location>
        <begin position="77"/>
        <end position="220"/>
    </location>
</feature>
<dbReference type="Pfam" id="PF02796">
    <property type="entry name" value="HTH_7"/>
    <property type="match status" value="1"/>
</dbReference>
<dbReference type="GO" id="GO:0016539">
    <property type="term" value="P:intein-mediated protein splicing"/>
    <property type="evidence" value="ECO:0007669"/>
    <property type="project" value="InterPro"/>
</dbReference>
<dbReference type="Gene3D" id="1.10.10.60">
    <property type="entry name" value="Homeodomain-like"/>
    <property type="match status" value="1"/>
</dbReference>
<evidence type="ECO:0000313" key="2">
    <source>
        <dbReference type="EMBL" id="HDP77602.1"/>
    </source>
</evidence>
<dbReference type="GO" id="GO:0000150">
    <property type="term" value="F:DNA strand exchange activity"/>
    <property type="evidence" value="ECO:0007669"/>
    <property type="project" value="InterPro"/>
</dbReference>
<dbReference type="Proteomes" id="UP000886198">
    <property type="component" value="Unassembled WGS sequence"/>
</dbReference>
<dbReference type="GO" id="GO:0003677">
    <property type="term" value="F:DNA binding"/>
    <property type="evidence" value="ECO:0007669"/>
    <property type="project" value="InterPro"/>
</dbReference>
<dbReference type="InterPro" id="IPR027434">
    <property type="entry name" value="Homing_endonucl"/>
</dbReference>
<dbReference type="SUPFAM" id="SSF55608">
    <property type="entry name" value="Homing endonucleases"/>
    <property type="match status" value="1"/>
</dbReference>
<name>A0A7C1GPT8_9BACT</name>
<reference evidence="2" key="1">
    <citation type="journal article" date="2020" name="mSystems">
        <title>Genome- and Community-Level Interaction Insights into Carbon Utilization and Element Cycling Functions of Hydrothermarchaeota in Hydrothermal Sediment.</title>
        <authorList>
            <person name="Zhou Z."/>
            <person name="Liu Y."/>
            <person name="Xu W."/>
            <person name="Pan J."/>
            <person name="Luo Z.H."/>
            <person name="Li M."/>
        </authorList>
    </citation>
    <scope>NUCLEOTIDE SEQUENCE [LARGE SCALE GENOMIC DNA]</scope>
    <source>
        <strain evidence="2">SpSt-1179</strain>
    </source>
</reference>
<dbReference type="InterPro" id="IPR006142">
    <property type="entry name" value="INTEIN"/>
</dbReference>
<proteinExistence type="predicted"/>
<dbReference type="InterPro" id="IPR009057">
    <property type="entry name" value="Homeodomain-like_sf"/>
</dbReference>
<gene>
    <name evidence="2" type="ORF">ENN47_05360</name>
</gene>
<dbReference type="AlphaFoldDB" id="A0A7C1GPT8"/>
<protein>
    <recommendedName>
        <fullName evidence="1">DOD-type homing endonuclease domain-containing protein</fullName>
    </recommendedName>
</protein>
<sequence length="288" mass="32642">MKKVISDQEVETIFEMYKEGKKVSDIAKAFGVTNSTIYTRLTRRFGPLGKERAVNKRKYSVDESFFEVIDTPDKAYVMGWFFSDGSNSVSPNVAKIDVAKDSLDILEKIKEAIGSNARIIPMKNSANSYAGENAQMLYRLGIYNKKVSKQIAALGICGNMTYTRTWPEWLTEDLEPHFIRGLIDGDGCISISNKNGFAIGYWGTEMMCDGLSKVLSKIGVEHSHRTDKKGHHFIRITKQAECIKFADYIYKDSTIHLARKFGKYQTMKAIRDEKVHKRAQKSDSLTMV</sequence>
<evidence type="ECO:0000259" key="1">
    <source>
        <dbReference type="PROSITE" id="PS50819"/>
    </source>
</evidence>